<dbReference type="GO" id="GO:1903475">
    <property type="term" value="P:mitotic actomyosin contractile ring assembly"/>
    <property type="evidence" value="ECO:0007669"/>
    <property type="project" value="TreeGrafter"/>
</dbReference>
<feature type="non-terminal residue" evidence="5">
    <location>
        <position position="1"/>
    </location>
</feature>
<evidence type="ECO:0000256" key="1">
    <source>
        <dbReference type="ARBA" id="ARBA00037935"/>
    </source>
</evidence>
<dbReference type="GO" id="GO:0031267">
    <property type="term" value="F:small GTPase binding"/>
    <property type="evidence" value="ECO:0007669"/>
    <property type="project" value="InterPro"/>
</dbReference>
<dbReference type="GO" id="GO:0015629">
    <property type="term" value="C:actin cytoskeleton"/>
    <property type="evidence" value="ECO:0007669"/>
    <property type="project" value="UniProtKB-ARBA"/>
</dbReference>
<dbReference type="GO" id="GO:0051016">
    <property type="term" value="P:barbed-end actin filament capping"/>
    <property type="evidence" value="ECO:0007669"/>
    <property type="project" value="TreeGrafter"/>
</dbReference>
<dbReference type="PROSITE" id="PS51232">
    <property type="entry name" value="GBD_FH3"/>
    <property type="match status" value="1"/>
</dbReference>
<evidence type="ECO:0000313" key="5">
    <source>
        <dbReference type="EMBL" id="RCH81886.1"/>
    </source>
</evidence>
<dbReference type="EMBL" id="PJQM01005323">
    <property type="protein sequence ID" value="RCH81886.1"/>
    <property type="molecule type" value="Genomic_DNA"/>
</dbReference>
<dbReference type="Gene3D" id="1.25.10.10">
    <property type="entry name" value="Leucine-rich Repeat Variant"/>
    <property type="match status" value="1"/>
</dbReference>
<dbReference type="InterPro" id="IPR014768">
    <property type="entry name" value="GBD/FH3_dom"/>
</dbReference>
<feature type="coiled-coil region" evidence="2">
    <location>
        <begin position="383"/>
        <end position="464"/>
    </location>
</feature>
<dbReference type="Proteomes" id="UP000253551">
    <property type="component" value="Unassembled WGS sequence"/>
</dbReference>
<dbReference type="SMART" id="SM01140">
    <property type="entry name" value="Drf_GBD"/>
    <property type="match status" value="1"/>
</dbReference>
<dbReference type="GO" id="GO:0051017">
    <property type="term" value="P:actin filament bundle assembly"/>
    <property type="evidence" value="ECO:0007669"/>
    <property type="project" value="TreeGrafter"/>
</dbReference>
<dbReference type="OrthoDB" id="1104827at2759"/>
<protein>
    <recommendedName>
        <fullName evidence="4">GBD/FH3 domain-containing protein</fullName>
    </recommendedName>
</protein>
<dbReference type="SUPFAM" id="SSF48371">
    <property type="entry name" value="ARM repeat"/>
    <property type="match status" value="1"/>
</dbReference>
<dbReference type="Pfam" id="PF06371">
    <property type="entry name" value="Drf_GBD"/>
    <property type="match status" value="1"/>
</dbReference>
<dbReference type="Pfam" id="PF06367">
    <property type="entry name" value="Drf_FH3"/>
    <property type="match status" value="1"/>
</dbReference>
<dbReference type="PANTHER" id="PTHR47102:SF2">
    <property type="entry name" value="PROTEIN BNI1"/>
    <property type="match status" value="1"/>
</dbReference>
<evidence type="ECO:0000256" key="3">
    <source>
        <dbReference type="SAM" id="MobiDB-lite"/>
    </source>
</evidence>
<dbReference type="InterPro" id="IPR010472">
    <property type="entry name" value="FH3_dom"/>
</dbReference>
<comment type="similarity">
    <text evidence="1">Belongs to the formin homology family. BNI1 subfamily.</text>
</comment>
<evidence type="ECO:0000313" key="6">
    <source>
        <dbReference type="Proteomes" id="UP000253551"/>
    </source>
</evidence>
<evidence type="ECO:0000256" key="2">
    <source>
        <dbReference type="SAM" id="Coils"/>
    </source>
</evidence>
<accession>A0A367IW86</accession>
<organism evidence="5 6">
    <name type="scientific">Rhizopus stolonifer</name>
    <name type="common">Rhizopus nigricans</name>
    <dbReference type="NCBI Taxonomy" id="4846"/>
    <lineage>
        <taxon>Eukaryota</taxon>
        <taxon>Fungi</taxon>
        <taxon>Fungi incertae sedis</taxon>
        <taxon>Mucoromycota</taxon>
        <taxon>Mucoromycotina</taxon>
        <taxon>Mucoromycetes</taxon>
        <taxon>Mucorales</taxon>
        <taxon>Mucorineae</taxon>
        <taxon>Rhizopodaceae</taxon>
        <taxon>Rhizopus</taxon>
    </lineage>
</organism>
<dbReference type="AlphaFoldDB" id="A0A367IW86"/>
<proteinExistence type="inferred from homology"/>
<gene>
    <name evidence="5" type="ORF">CU098_003762</name>
</gene>
<dbReference type="InterPro" id="IPR051661">
    <property type="entry name" value="Actin_filament_regulator"/>
</dbReference>
<evidence type="ECO:0000259" key="4">
    <source>
        <dbReference type="PROSITE" id="PS51232"/>
    </source>
</evidence>
<dbReference type="InterPro" id="IPR010473">
    <property type="entry name" value="GTPase-bd"/>
</dbReference>
<sequence>LSSSTSTKSPTLKRSKSITMSPIKSSNSNSTSNRPTDHFFDMSANDQNSPEFFVKKFLDPNLRSVTTKIAASLEVSLRTRSMDWVIKFIHLKGLHVLCHALDYLNHNIQDRRDVALELEVEIIKCIKAIVNTKAGGKEVMDHPEYIHAVVFSITCPQWQTRKMVCELLAFLCYLDGYEHVVRGFELMKKFRKTLGIFDAWIQLLIRTLTVDKFRGNEELAESHLVEYALSNMILINALTSIPSNINYRIYLRNQFIAAGLQTHLLPKLEALDYNLLNIQIESYKDAADTDMEDAFGDEIAQYSTEYAQPSQLFDKLIENVSDTPKGTDYFFSIMKYLLWIKGDAETKQIVTDRAQHSNKADFTDMFGMPVGAVIQNFMDLNRLRGKDIEANELREQYEKLIAEKDQLESEVQKLRIIPSQMENEAQKQRIIELKNENSSLRQVLKTSKETITSLQERLAVYENEEKRRLSSDSGRAALESMRFNKKKRERLSLDEKRTTWFSDNTVQNNTSATSHGFSFGDLLFPFFGRSRLKKKRPISDSLSRTE</sequence>
<name>A0A367IW86_RHIST</name>
<keyword evidence="6" id="KW-1185">Reference proteome</keyword>
<dbReference type="GO" id="GO:0005938">
    <property type="term" value="C:cell cortex"/>
    <property type="evidence" value="ECO:0007669"/>
    <property type="project" value="UniProtKB-ARBA"/>
</dbReference>
<feature type="region of interest" description="Disordered" evidence="3">
    <location>
        <begin position="1"/>
        <end position="41"/>
    </location>
</feature>
<dbReference type="Gene3D" id="1.10.238.150">
    <property type="entry name" value="Formin, FH3 diaphanous domain"/>
    <property type="match status" value="1"/>
</dbReference>
<dbReference type="PANTHER" id="PTHR47102">
    <property type="entry name" value="PROTEIN BNI1"/>
    <property type="match status" value="1"/>
</dbReference>
<feature type="compositionally biased region" description="Low complexity" evidence="3">
    <location>
        <begin position="1"/>
        <end position="10"/>
    </location>
</feature>
<dbReference type="STRING" id="4846.A0A367IW86"/>
<dbReference type="SMART" id="SM01139">
    <property type="entry name" value="Drf_FH3"/>
    <property type="match status" value="1"/>
</dbReference>
<dbReference type="InterPro" id="IPR016024">
    <property type="entry name" value="ARM-type_fold"/>
</dbReference>
<dbReference type="InterPro" id="IPR011989">
    <property type="entry name" value="ARM-like"/>
</dbReference>
<dbReference type="GO" id="GO:0032153">
    <property type="term" value="C:cell division site"/>
    <property type="evidence" value="ECO:0007669"/>
    <property type="project" value="UniProtKB-ARBA"/>
</dbReference>
<keyword evidence="2" id="KW-0175">Coiled coil</keyword>
<reference evidence="5 6" key="1">
    <citation type="journal article" date="2018" name="G3 (Bethesda)">
        <title>Phylogenetic and Phylogenomic Definition of Rhizopus Species.</title>
        <authorList>
            <person name="Gryganskyi A.P."/>
            <person name="Golan J."/>
            <person name="Dolatabadi S."/>
            <person name="Mondo S."/>
            <person name="Robb S."/>
            <person name="Idnurm A."/>
            <person name="Muszewska A."/>
            <person name="Steczkiewicz K."/>
            <person name="Masonjones S."/>
            <person name="Liao H.L."/>
            <person name="Gajdeczka M.T."/>
            <person name="Anike F."/>
            <person name="Vuek A."/>
            <person name="Anishchenko I.M."/>
            <person name="Voigt K."/>
            <person name="de Hoog G.S."/>
            <person name="Smith M.E."/>
            <person name="Heitman J."/>
            <person name="Vilgalys R."/>
            <person name="Stajich J.E."/>
        </authorList>
    </citation>
    <scope>NUCLEOTIDE SEQUENCE [LARGE SCALE GENOMIC DNA]</scope>
    <source>
        <strain evidence="5 6">LSU 92-RS-03</strain>
    </source>
</reference>
<dbReference type="GO" id="GO:0043332">
    <property type="term" value="C:mating projection tip"/>
    <property type="evidence" value="ECO:0007669"/>
    <property type="project" value="TreeGrafter"/>
</dbReference>
<dbReference type="GO" id="GO:0003779">
    <property type="term" value="F:actin binding"/>
    <property type="evidence" value="ECO:0007669"/>
    <property type="project" value="InterPro"/>
</dbReference>
<feature type="domain" description="GBD/FH3" evidence="4">
    <location>
        <begin position="1"/>
        <end position="370"/>
    </location>
</feature>
<feature type="non-terminal residue" evidence="5">
    <location>
        <position position="546"/>
    </location>
</feature>
<comment type="caution">
    <text evidence="5">The sequence shown here is derived from an EMBL/GenBank/DDBJ whole genome shotgun (WGS) entry which is preliminary data.</text>
</comment>